<evidence type="ECO:0000259" key="1">
    <source>
        <dbReference type="Pfam" id="PF06452"/>
    </source>
</evidence>
<evidence type="ECO:0000313" key="3">
    <source>
        <dbReference type="EMBL" id="GGF12819.1"/>
    </source>
</evidence>
<dbReference type="CDD" id="cd09618">
    <property type="entry name" value="CBM9_like_2"/>
    <property type="match status" value="1"/>
</dbReference>
<dbReference type="Proteomes" id="UP000638462">
    <property type="component" value="Unassembled WGS sequence"/>
</dbReference>
<protein>
    <recommendedName>
        <fullName evidence="5">Carbohydrate binding family 9 domain-containing protein</fullName>
    </recommendedName>
</protein>
<accession>A0ABQ1UBU8</accession>
<dbReference type="Gene3D" id="2.60.40.1190">
    <property type="match status" value="1"/>
</dbReference>
<feature type="domain" description="Carbohydrate-binding" evidence="1">
    <location>
        <begin position="62"/>
        <end position="218"/>
    </location>
</feature>
<feature type="domain" description="DUF5916" evidence="2">
    <location>
        <begin position="285"/>
        <end position="363"/>
    </location>
</feature>
<dbReference type="SUPFAM" id="SSF49344">
    <property type="entry name" value="CBD9-like"/>
    <property type="match status" value="1"/>
</dbReference>
<organism evidence="3 4">
    <name type="scientific">Pseudoalteromonas gelatinilytica</name>
    <dbReference type="NCBI Taxonomy" id="1703256"/>
    <lineage>
        <taxon>Bacteria</taxon>
        <taxon>Pseudomonadati</taxon>
        <taxon>Pseudomonadota</taxon>
        <taxon>Gammaproteobacteria</taxon>
        <taxon>Alteromonadales</taxon>
        <taxon>Pseudoalteromonadaceae</taxon>
        <taxon>Pseudoalteromonas</taxon>
    </lineage>
</organism>
<evidence type="ECO:0000313" key="4">
    <source>
        <dbReference type="Proteomes" id="UP000638462"/>
    </source>
</evidence>
<dbReference type="InterPro" id="IPR010502">
    <property type="entry name" value="Carb-bd_dom_fam9"/>
</dbReference>
<proteinExistence type="predicted"/>
<reference evidence="4" key="1">
    <citation type="journal article" date="2019" name="Int. J. Syst. Evol. Microbiol.">
        <title>The Global Catalogue of Microorganisms (GCM) 10K type strain sequencing project: providing services to taxonomists for standard genome sequencing and annotation.</title>
        <authorList>
            <consortium name="The Broad Institute Genomics Platform"/>
            <consortium name="The Broad Institute Genome Sequencing Center for Infectious Disease"/>
            <person name="Wu L."/>
            <person name="Ma J."/>
        </authorList>
    </citation>
    <scope>NUCLEOTIDE SEQUENCE [LARGE SCALE GENOMIC DNA]</scope>
    <source>
        <strain evidence="4">CGMCC 1.15394</strain>
    </source>
</reference>
<comment type="caution">
    <text evidence="3">The sequence shown here is derived from an EMBL/GenBank/DDBJ whole genome shotgun (WGS) entry which is preliminary data.</text>
</comment>
<dbReference type="Pfam" id="PF19313">
    <property type="entry name" value="DUF5916"/>
    <property type="match status" value="1"/>
</dbReference>
<name>A0ABQ1UBU8_9GAMM</name>
<gene>
    <name evidence="3" type="ORF">GCM10008027_42040</name>
</gene>
<sequence length="804" mass="91454">MRPVALHLLTMLQINNMLAVLNTRIVLMYKSMLSAALLSVPFTTLATSQPVTLPFIAEQATIDGKLNEPSWQRAKKITMDNVTWPYENSKSPVTTHAYVYEDGETLFIGFEANDPNPELIRAFYRDRDAAWDDDLVGLKIDSYNNSQLAYQFFINPLGVQQDSIENELTKHESSSWDGIWDSVGVIHEKGYTVEVAIPLRVLNFDDSVASKTMAMEFLRFLPRSERLRISSMQIDHGNNCWICQMPSYQGFEQAKQGNNVAIIPSVVLGKNETRDIDGSEVADWQSENNTEASLDVKWGITPDITLNATINPDFSQVEADVAQLSVNNNFSLFFPEKRAFFLDNADYFASTLNLIHTRNIAQPDYGTKITGSKNGHTFAGFIANDTQTNVLIPGNLGSSLVALDEKGENGALRYRYDFESGLSLGSTATHRQSDDYKNTVYSIDSKYKPTVNDVFLVQVLKSQTQYSQDFIDELCDGDNCSQPEQVSCELNSDCDYNEGVLRVLSKEQQSGTGYYVKYQHDEKYWRAFADYNYRDADLRADLGFISQVDFKKFTTGGEYRWYGDKGNWWNRANLYADWDITHNENNELLEKEAQTSFSVSGPLQSFFELSVEHRNRTGLRHDKSRLDIDGNTDMFSENGVGFYSDFKPTAGVFASLFMYTGNAVDLANNRVGDKFHIRPVLNMNLGKHFEVRLRHTYEQLEADGSEVFTANLSDVRLTYQFNVNSFVRLAVIYTDLERNQANYIDDVDSQYKNLATQLLYSYKLNPQTVFFAGYSDNGYQDDELSSITKEQRTLFAKFSYAWLL</sequence>
<evidence type="ECO:0008006" key="5">
    <source>
        <dbReference type="Google" id="ProtNLM"/>
    </source>
</evidence>
<dbReference type="Pfam" id="PF06452">
    <property type="entry name" value="CBM9_1"/>
    <property type="match status" value="1"/>
</dbReference>
<dbReference type="InterPro" id="IPR045670">
    <property type="entry name" value="DUF5916"/>
</dbReference>
<keyword evidence="4" id="KW-1185">Reference proteome</keyword>
<dbReference type="EMBL" id="BMIT01000028">
    <property type="protein sequence ID" value="GGF12819.1"/>
    <property type="molecule type" value="Genomic_DNA"/>
</dbReference>
<evidence type="ECO:0000259" key="2">
    <source>
        <dbReference type="Pfam" id="PF19313"/>
    </source>
</evidence>